<evidence type="ECO:0000313" key="3">
    <source>
        <dbReference type="EMBL" id="VFU00015.1"/>
    </source>
</evidence>
<dbReference type="EMBL" id="CAADRA010007293">
    <property type="protein sequence ID" value="VFU00015.1"/>
    <property type="molecule type" value="Genomic_DNA"/>
</dbReference>
<dbReference type="EMBL" id="VJMH01007267">
    <property type="protein sequence ID" value="KAF0684649.1"/>
    <property type="molecule type" value="Genomic_DNA"/>
</dbReference>
<sequence>MSSTALVDSMDVDAAVERLHALKLSSDMAISRNKGGLDVHDHAVRLREQYEAMVLDQTRRSQLAMQENAQLRSMLGTMENQNQALRHTVHALEGYRDKVDEQHLEIQALQQEIKMLKQTNFSLQFYLQQSDHTRTLGFGPRPPDVF</sequence>
<reference evidence="2" key="2">
    <citation type="submission" date="2019-06" db="EMBL/GenBank/DDBJ databases">
        <title>Genomics analysis of Aphanomyces spp. identifies a new class of oomycete effector associated with host adaptation.</title>
        <authorList>
            <person name="Gaulin E."/>
        </authorList>
    </citation>
    <scope>NUCLEOTIDE SEQUENCE</scope>
    <source>
        <strain evidence="2">CBS 578.67</strain>
    </source>
</reference>
<reference evidence="3 4" key="1">
    <citation type="submission" date="2019-03" db="EMBL/GenBank/DDBJ databases">
        <authorList>
            <person name="Gaulin E."/>
            <person name="Dumas B."/>
        </authorList>
    </citation>
    <scope>NUCLEOTIDE SEQUENCE [LARGE SCALE GENOMIC DNA]</scope>
    <source>
        <strain evidence="3">CBS 568.67</strain>
    </source>
</reference>
<dbReference type="Proteomes" id="UP000332933">
    <property type="component" value="Unassembled WGS sequence"/>
</dbReference>
<dbReference type="AlphaFoldDB" id="A0A485LNJ6"/>
<evidence type="ECO:0000313" key="2">
    <source>
        <dbReference type="EMBL" id="KAF0684649.1"/>
    </source>
</evidence>
<gene>
    <name evidence="3" type="primary">Aste57867_23369</name>
    <name evidence="2" type="ORF">As57867_023298</name>
    <name evidence="3" type="ORF">ASTE57867_23369</name>
</gene>
<name>A0A485LNJ6_9STRA</name>
<evidence type="ECO:0000313" key="4">
    <source>
        <dbReference type="Proteomes" id="UP000332933"/>
    </source>
</evidence>
<organism evidence="3 4">
    <name type="scientific">Aphanomyces stellatus</name>
    <dbReference type="NCBI Taxonomy" id="120398"/>
    <lineage>
        <taxon>Eukaryota</taxon>
        <taxon>Sar</taxon>
        <taxon>Stramenopiles</taxon>
        <taxon>Oomycota</taxon>
        <taxon>Saprolegniomycetes</taxon>
        <taxon>Saprolegniales</taxon>
        <taxon>Verrucalvaceae</taxon>
        <taxon>Aphanomyces</taxon>
    </lineage>
</organism>
<accession>A0A485LNJ6</accession>
<proteinExistence type="predicted"/>
<dbReference type="OrthoDB" id="63634at2759"/>
<protein>
    <submittedName>
        <fullName evidence="3">Aste57867_23369 protein</fullName>
    </submittedName>
</protein>
<keyword evidence="4" id="KW-1185">Reference proteome</keyword>
<evidence type="ECO:0000256" key="1">
    <source>
        <dbReference type="SAM" id="Coils"/>
    </source>
</evidence>
<feature type="coiled-coil region" evidence="1">
    <location>
        <begin position="92"/>
        <end position="119"/>
    </location>
</feature>
<keyword evidence="1" id="KW-0175">Coiled coil</keyword>